<keyword evidence="3" id="KW-0489">Methyltransferase</keyword>
<dbReference type="InterPro" id="IPR013216">
    <property type="entry name" value="Methyltransf_11"/>
</dbReference>
<dbReference type="EMBL" id="BAAAUG010000126">
    <property type="protein sequence ID" value="GAA3132222.1"/>
    <property type="molecule type" value="Genomic_DNA"/>
</dbReference>
<evidence type="ECO:0000256" key="1">
    <source>
        <dbReference type="ARBA" id="ARBA00022679"/>
    </source>
</evidence>
<dbReference type="InterPro" id="IPR050447">
    <property type="entry name" value="Erg6_SMT_methyltransf"/>
</dbReference>
<dbReference type="Proteomes" id="UP001501637">
    <property type="component" value="Unassembled WGS sequence"/>
</dbReference>
<dbReference type="CDD" id="cd02440">
    <property type="entry name" value="AdoMet_MTases"/>
    <property type="match status" value="1"/>
</dbReference>
<name>A0ABP6N057_9ACTN</name>
<organism evidence="3 4">
    <name type="scientific">Streptomyces rectiviolaceus</name>
    <dbReference type="NCBI Taxonomy" id="332591"/>
    <lineage>
        <taxon>Bacteria</taxon>
        <taxon>Bacillati</taxon>
        <taxon>Actinomycetota</taxon>
        <taxon>Actinomycetes</taxon>
        <taxon>Kitasatosporales</taxon>
        <taxon>Streptomycetaceae</taxon>
        <taxon>Streptomyces</taxon>
    </lineage>
</organism>
<feature type="domain" description="Methyltransferase type 11" evidence="2">
    <location>
        <begin position="84"/>
        <end position="187"/>
    </location>
</feature>
<dbReference type="PANTHER" id="PTHR44068:SF11">
    <property type="entry name" value="GERANYL DIPHOSPHATE 2-C-METHYLTRANSFERASE"/>
    <property type="match status" value="1"/>
</dbReference>
<evidence type="ECO:0000259" key="2">
    <source>
        <dbReference type="Pfam" id="PF08241"/>
    </source>
</evidence>
<dbReference type="RefSeq" id="WP_344526370.1">
    <property type="nucleotide sequence ID" value="NZ_BAAAUG010000126.1"/>
</dbReference>
<keyword evidence="4" id="KW-1185">Reference proteome</keyword>
<dbReference type="InterPro" id="IPR029063">
    <property type="entry name" value="SAM-dependent_MTases_sf"/>
</dbReference>
<accession>A0ABP6N057</accession>
<sequence length="297" mass="32739">MTVEDLGASGTTAPTPEEVGAMYDQFGDMLAMTLGSTALHIGMYAPHGERPPATTLTALADLAQDRQTEFLVDTIDLAPHEHLLDIGCGTGGPAVRLAERTGARVTGINVSKSQLARCQDRLTARDLTSRGLAERVDFAYGNAMRLDYADAAFDAAWSIDCVPHLSDRPAGLREALRVLRPGGRFLFTEFTLRGRPTAEEVQAYTRMWTCPPLTPFATLVDELQQTGFRVESVRDMTANAALCGELMCVLYEDRRGEMEERFGKEALTHTDPLMAPYRSFCRNHMDYYLLVVRAPEA</sequence>
<proteinExistence type="predicted"/>
<dbReference type="Pfam" id="PF08241">
    <property type="entry name" value="Methyltransf_11"/>
    <property type="match status" value="1"/>
</dbReference>
<dbReference type="SUPFAM" id="SSF53335">
    <property type="entry name" value="S-adenosyl-L-methionine-dependent methyltransferases"/>
    <property type="match status" value="1"/>
</dbReference>
<gene>
    <name evidence="3" type="ORF">GCM10010449_61560</name>
</gene>
<dbReference type="Gene3D" id="3.40.50.150">
    <property type="entry name" value="Vaccinia Virus protein VP39"/>
    <property type="match status" value="1"/>
</dbReference>
<protein>
    <submittedName>
        <fullName evidence="3">27-O-demethylrifamycin SV methyltransferase</fullName>
    </submittedName>
</protein>
<dbReference type="GO" id="GO:0032259">
    <property type="term" value="P:methylation"/>
    <property type="evidence" value="ECO:0007669"/>
    <property type="project" value="UniProtKB-KW"/>
</dbReference>
<reference evidence="4" key="1">
    <citation type="journal article" date="2019" name="Int. J. Syst. Evol. Microbiol.">
        <title>The Global Catalogue of Microorganisms (GCM) 10K type strain sequencing project: providing services to taxonomists for standard genome sequencing and annotation.</title>
        <authorList>
            <consortium name="The Broad Institute Genomics Platform"/>
            <consortium name="The Broad Institute Genome Sequencing Center for Infectious Disease"/>
            <person name="Wu L."/>
            <person name="Ma J."/>
        </authorList>
    </citation>
    <scope>NUCLEOTIDE SEQUENCE [LARGE SCALE GENOMIC DNA]</scope>
    <source>
        <strain evidence="4">JCM 9092</strain>
    </source>
</reference>
<evidence type="ECO:0000313" key="4">
    <source>
        <dbReference type="Proteomes" id="UP001501637"/>
    </source>
</evidence>
<evidence type="ECO:0000313" key="3">
    <source>
        <dbReference type="EMBL" id="GAA3132222.1"/>
    </source>
</evidence>
<dbReference type="GO" id="GO:0008168">
    <property type="term" value="F:methyltransferase activity"/>
    <property type="evidence" value="ECO:0007669"/>
    <property type="project" value="UniProtKB-KW"/>
</dbReference>
<dbReference type="PANTHER" id="PTHR44068">
    <property type="entry name" value="ZGC:194242"/>
    <property type="match status" value="1"/>
</dbReference>
<keyword evidence="1" id="KW-0808">Transferase</keyword>
<comment type="caution">
    <text evidence="3">The sequence shown here is derived from an EMBL/GenBank/DDBJ whole genome shotgun (WGS) entry which is preliminary data.</text>
</comment>